<dbReference type="Gene3D" id="3.40.50.300">
    <property type="entry name" value="P-loop containing nucleotide triphosphate hydrolases"/>
    <property type="match status" value="1"/>
</dbReference>
<feature type="domain" description="ABC transporter" evidence="5">
    <location>
        <begin position="3"/>
        <end position="213"/>
    </location>
</feature>
<comment type="similarity">
    <text evidence="1">Belongs to the ABC transporter superfamily.</text>
</comment>
<evidence type="ECO:0000256" key="3">
    <source>
        <dbReference type="ARBA" id="ARBA00022741"/>
    </source>
</evidence>
<comment type="caution">
    <text evidence="6">The sequence shown here is derived from an EMBL/GenBank/DDBJ whole genome shotgun (WGS) entry which is preliminary data.</text>
</comment>
<dbReference type="EMBL" id="JAAGWZ010000004">
    <property type="protein sequence ID" value="NEM92153.1"/>
    <property type="molecule type" value="Genomic_DNA"/>
</dbReference>
<keyword evidence="7" id="KW-1185">Reference proteome</keyword>
<dbReference type="Proteomes" id="UP000479756">
    <property type="component" value="Unassembled WGS sequence"/>
</dbReference>
<dbReference type="InterPro" id="IPR003593">
    <property type="entry name" value="AAA+_ATPase"/>
</dbReference>
<protein>
    <submittedName>
        <fullName evidence="6">ATP-binding cassette domain-containing protein</fullName>
    </submittedName>
</protein>
<evidence type="ECO:0000313" key="6">
    <source>
        <dbReference type="EMBL" id="NEM92153.1"/>
    </source>
</evidence>
<dbReference type="InterPro" id="IPR003439">
    <property type="entry name" value="ABC_transporter-like_ATP-bd"/>
</dbReference>
<dbReference type="PANTHER" id="PTHR43335:SF2">
    <property type="entry name" value="ABC TRANSPORTER, ATP-BINDING PROTEIN"/>
    <property type="match status" value="1"/>
</dbReference>
<sequence>MSIAFDSGVTAILGPNGAGKTTLLEALLTPPRAGNATIRFVGARVDDSDSFRAFLAGVGYMPQDWTYFSGFTARESVEYAAWLKGARGSSVRSVASAALDSVDLTAFAHVKVRRLSGGLKQRVGLAEAFVNDPRAVLLDEPTVGLDPAQRASYRRFLRGHATDRAVVISTHLTDDVEAIADRVVVIAAGRIIFDGAPAELAAHGTRTEGTASALEAGYLSVVGANAPAQGRL</sequence>
<evidence type="ECO:0000256" key="1">
    <source>
        <dbReference type="ARBA" id="ARBA00005417"/>
    </source>
</evidence>
<keyword evidence="2" id="KW-0813">Transport</keyword>
<evidence type="ECO:0000313" key="7">
    <source>
        <dbReference type="Proteomes" id="UP000479756"/>
    </source>
</evidence>
<dbReference type="Pfam" id="PF00005">
    <property type="entry name" value="ABC_tran"/>
    <property type="match status" value="1"/>
</dbReference>
<proteinExistence type="inferred from homology"/>
<keyword evidence="3" id="KW-0547">Nucleotide-binding</keyword>
<accession>A0A7C9PP69</accession>
<dbReference type="AlphaFoldDB" id="A0A7C9PP69"/>
<dbReference type="SUPFAM" id="SSF52540">
    <property type="entry name" value="P-loop containing nucleoside triphosphate hydrolases"/>
    <property type="match status" value="1"/>
</dbReference>
<evidence type="ECO:0000259" key="5">
    <source>
        <dbReference type="PROSITE" id="PS50893"/>
    </source>
</evidence>
<keyword evidence="4 6" id="KW-0067">ATP-binding</keyword>
<dbReference type="RefSeq" id="WP_163474214.1">
    <property type="nucleotide sequence ID" value="NZ_JAAGWZ010000004.1"/>
</dbReference>
<evidence type="ECO:0000256" key="2">
    <source>
        <dbReference type="ARBA" id="ARBA00022448"/>
    </source>
</evidence>
<dbReference type="SMART" id="SM00382">
    <property type="entry name" value="AAA"/>
    <property type="match status" value="1"/>
</dbReference>
<evidence type="ECO:0000256" key="4">
    <source>
        <dbReference type="ARBA" id="ARBA00022840"/>
    </source>
</evidence>
<dbReference type="PANTHER" id="PTHR43335">
    <property type="entry name" value="ABC TRANSPORTER, ATP-BINDING PROTEIN"/>
    <property type="match status" value="1"/>
</dbReference>
<reference evidence="6 7" key="1">
    <citation type="journal article" date="2014" name="Int. J. Syst. Evol. Microbiol.">
        <title>Description of Galbitalea soli gen. nov., sp. nov., and Frondihabitans sucicola sp. nov.</title>
        <authorList>
            <person name="Kim S.J."/>
            <person name="Lim J.M."/>
            <person name="Ahn J.H."/>
            <person name="Weon H.Y."/>
            <person name="Hamada M."/>
            <person name="Suzuki K."/>
            <person name="Ahn T.Y."/>
            <person name="Kwon S.W."/>
        </authorList>
    </citation>
    <scope>NUCLEOTIDE SEQUENCE [LARGE SCALE GENOMIC DNA]</scope>
    <source>
        <strain evidence="6 7">NBRC 108727</strain>
    </source>
</reference>
<dbReference type="GO" id="GO:0005524">
    <property type="term" value="F:ATP binding"/>
    <property type="evidence" value="ECO:0007669"/>
    <property type="project" value="UniProtKB-KW"/>
</dbReference>
<name>A0A7C9PP69_9MICO</name>
<dbReference type="GO" id="GO:0016887">
    <property type="term" value="F:ATP hydrolysis activity"/>
    <property type="evidence" value="ECO:0007669"/>
    <property type="project" value="InterPro"/>
</dbReference>
<gene>
    <name evidence="6" type="ORF">G3T37_12390</name>
</gene>
<dbReference type="InterPro" id="IPR027417">
    <property type="entry name" value="P-loop_NTPase"/>
</dbReference>
<organism evidence="6 7">
    <name type="scientific">Galbitalea soli</name>
    <dbReference type="NCBI Taxonomy" id="1268042"/>
    <lineage>
        <taxon>Bacteria</taxon>
        <taxon>Bacillati</taxon>
        <taxon>Actinomycetota</taxon>
        <taxon>Actinomycetes</taxon>
        <taxon>Micrococcales</taxon>
        <taxon>Microbacteriaceae</taxon>
        <taxon>Galbitalea</taxon>
    </lineage>
</organism>
<dbReference type="PROSITE" id="PS50893">
    <property type="entry name" value="ABC_TRANSPORTER_2"/>
    <property type="match status" value="1"/>
</dbReference>